<feature type="domain" description="HTH merR-type" evidence="2">
    <location>
        <begin position="15"/>
        <end position="79"/>
    </location>
</feature>
<dbReference type="Pfam" id="PF13411">
    <property type="entry name" value="MerR_1"/>
    <property type="match status" value="1"/>
</dbReference>
<dbReference type="InterPro" id="IPR009061">
    <property type="entry name" value="DNA-bd_dom_put_sf"/>
</dbReference>
<dbReference type="SUPFAM" id="SSF46955">
    <property type="entry name" value="Putative DNA-binding domain"/>
    <property type="match status" value="1"/>
</dbReference>
<keyword evidence="1" id="KW-0238">DNA-binding</keyword>
<accession>A0ABQ2DKL3</accession>
<gene>
    <name evidence="3" type="ORF">GCM10008938_50800</name>
</gene>
<dbReference type="Gene3D" id="1.10.1660.10">
    <property type="match status" value="1"/>
</dbReference>
<dbReference type="InterPro" id="IPR000551">
    <property type="entry name" value="MerR-type_HTH_dom"/>
</dbReference>
<evidence type="ECO:0000313" key="4">
    <source>
        <dbReference type="Proteomes" id="UP000632222"/>
    </source>
</evidence>
<organism evidence="3 4">
    <name type="scientific">Deinococcus roseus</name>
    <dbReference type="NCBI Taxonomy" id="392414"/>
    <lineage>
        <taxon>Bacteria</taxon>
        <taxon>Thermotogati</taxon>
        <taxon>Deinococcota</taxon>
        <taxon>Deinococci</taxon>
        <taxon>Deinococcales</taxon>
        <taxon>Deinococcaceae</taxon>
        <taxon>Deinococcus</taxon>
    </lineage>
</organism>
<dbReference type="Proteomes" id="UP000632222">
    <property type="component" value="Unassembled WGS sequence"/>
</dbReference>
<dbReference type="RefSeq" id="WP_189009085.1">
    <property type="nucleotide sequence ID" value="NZ_BMOD01000044.1"/>
</dbReference>
<dbReference type="InterPro" id="IPR011256">
    <property type="entry name" value="Reg_factor_effector_dom_sf"/>
</dbReference>
<sequence>MSKTQTSPPLGPAAFSRLSGLSRKALRIYEETGLLVPLHVDPQNRYRTYGQDQLAQARIIQVLRAMDVPIESIKILLSSPDPVTELRDLWQQREKQHVQSQALAAYLTTLLSGEGASMAFEVSQRQVPGAFVATITAQVYQHEAPAFISGSIQKIRTHLHSIGVQPEEIDWTICHEGPSRDARGVMEVCVPYQGVASPTAEISLKFEPAHREAYIRLRKGQAGQPLDLMQAYHAGQQWLTQHDLQLVLGSREVYFADWSVVADHEEAFDLAFPFEVLPV</sequence>
<reference evidence="4" key="1">
    <citation type="journal article" date="2019" name="Int. J. Syst. Evol. Microbiol.">
        <title>The Global Catalogue of Microorganisms (GCM) 10K type strain sequencing project: providing services to taxonomists for standard genome sequencing and annotation.</title>
        <authorList>
            <consortium name="The Broad Institute Genomics Platform"/>
            <consortium name="The Broad Institute Genome Sequencing Center for Infectious Disease"/>
            <person name="Wu L."/>
            <person name="Ma J."/>
        </authorList>
    </citation>
    <scope>NUCLEOTIDE SEQUENCE [LARGE SCALE GENOMIC DNA]</scope>
    <source>
        <strain evidence="4">JCM 14370</strain>
    </source>
</reference>
<dbReference type="Gene3D" id="3.20.80.10">
    <property type="entry name" value="Regulatory factor, effector binding domain"/>
    <property type="match status" value="1"/>
</dbReference>
<comment type="caution">
    <text evidence="3">The sequence shown here is derived from an EMBL/GenBank/DDBJ whole genome shotgun (WGS) entry which is preliminary data.</text>
</comment>
<name>A0ABQ2DKL3_9DEIO</name>
<evidence type="ECO:0000256" key="1">
    <source>
        <dbReference type="ARBA" id="ARBA00023125"/>
    </source>
</evidence>
<protein>
    <submittedName>
        <fullName evidence="3">MerR family transcriptional regulator</fullName>
    </submittedName>
</protein>
<dbReference type="PANTHER" id="PTHR30204:SF97">
    <property type="entry name" value="MERR FAMILY REGULATORY PROTEIN"/>
    <property type="match status" value="1"/>
</dbReference>
<dbReference type="PROSITE" id="PS50937">
    <property type="entry name" value="HTH_MERR_2"/>
    <property type="match status" value="1"/>
</dbReference>
<dbReference type="PROSITE" id="PS00552">
    <property type="entry name" value="HTH_MERR_1"/>
    <property type="match status" value="1"/>
</dbReference>
<dbReference type="PANTHER" id="PTHR30204">
    <property type="entry name" value="REDOX-CYCLING DRUG-SENSING TRANSCRIPTIONAL ACTIVATOR SOXR"/>
    <property type="match status" value="1"/>
</dbReference>
<dbReference type="EMBL" id="BMOD01000044">
    <property type="protein sequence ID" value="GGJ58517.1"/>
    <property type="molecule type" value="Genomic_DNA"/>
</dbReference>
<dbReference type="InterPro" id="IPR047057">
    <property type="entry name" value="MerR_fam"/>
</dbReference>
<proteinExistence type="predicted"/>
<keyword evidence="4" id="KW-1185">Reference proteome</keyword>
<evidence type="ECO:0000259" key="2">
    <source>
        <dbReference type="PROSITE" id="PS50937"/>
    </source>
</evidence>
<dbReference type="SMART" id="SM00422">
    <property type="entry name" value="HTH_MERR"/>
    <property type="match status" value="1"/>
</dbReference>
<evidence type="ECO:0000313" key="3">
    <source>
        <dbReference type="EMBL" id="GGJ58517.1"/>
    </source>
</evidence>